<dbReference type="EMBL" id="MTYJ01000015">
    <property type="protein sequence ID" value="OQV22804.1"/>
    <property type="molecule type" value="Genomic_DNA"/>
</dbReference>
<keyword evidence="1" id="KW-1133">Transmembrane helix</keyword>
<reference evidence="3" key="1">
    <citation type="submission" date="2017-01" db="EMBL/GenBank/DDBJ databases">
        <title>Comparative genomics of anhydrobiosis in the tardigrade Hypsibius dujardini.</title>
        <authorList>
            <person name="Yoshida Y."/>
            <person name="Koutsovoulos G."/>
            <person name="Laetsch D."/>
            <person name="Stevens L."/>
            <person name="Kumar S."/>
            <person name="Horikawa D."/>
            <person name="Ishino K."/>
            <person name="Komine S."/>
            <person name="Tomita M."/>
            <person name="Blaxter M."/>
            <person name="Arakawa K."/>
        </authorList>
    </citation>
    <scope>NUCLEOTIDE SEQUENCE [LARGE SCALE GENOMIC DNA]</scope>
    <source>
        <strain evidence="3">Z151</strain>
    </source>
</reference>
<name>A0A1W0X603_HYPEX</name>
<keyword evidence="1" id="KW-0812">Transmembrane</keyword>
<sequence>MGDARMSLSEPRAVEPFSGIVLWDLQSCDMSDASLEIIRKRIPRLAHELGIPQPYRNLRIEVYEGGNGKVQIATEKVGKDGCAPHVNTGGVEFYQVSSVNDAINARLNQLTDCPKPLILVSGVVGSESKPGPIRVGWELYEKELVVVCRKPEAGSTAEQFLKEKRIKTYGWPPKVDRDFESLLFHLNPAHEFPQGTNQVIHPVVFVAGVAAVVYPVIYSVVTLVI</sequence>
<evidence type="ECO:0000313" key="2">
    <source>
        <dbReference type="EMBL" id="OQV22804.1"/>
    </source>
</evidence>
<protein>
    <submittedName>
        <fullName evidence="2">Uncharacterized protein</fullName>
    </submittedName>
</protein>
<comment type="caution">
    <text evidence="2">The sequence shown here is derived from an EMBL/GenBank/DDBJ whole genome shotgun (WGS) entry which is preliminary data.</text>
</comment>
<proteinExistence type="predicted"/>
<organism evidence="2 3">
    <name type="scientific">Hypsibius exemplaris</name>
    <name type="common">Freshwater tardigrade</name>
    <dbReference type="NCBI Taxonomy" id="2072580"/>
    <lineage>
        <taxon>Eukaryota</taxon>
        <taxon>Metazoa</taxon>
        <taxon>Ecdysozoa</taxon>
        <taxon>Tardigrada</taxon>
        <taxon>Eutardigrada</taxon>
        <taxon>Parachela</taxon>
        <taxon>Hypsibioidea</taxon>
        <taxon>Hypsibiidae</taxon>
        <taxon>Hypsibius</taxon>
    </lineage>
</organism>
<gene>
    <name evidence="2" type="ORF">BV898_03239</name>
</gene>
<evidence type="ECO:0000256" key="1">
    <source>
        <dbReference type="SAM" id="Phobius"/>
    </source>
</evidence>
<keyword evidence="3" id="KW-1185">Reference proteome</keyword>
<feature type="transmembrane region" description="Helical" evidence="1">
    <location>
        <begin position="203"/>
        <end position="224"/>
    </location>
</feature>
<accession>A0A1W0X603</accession>
<dbReference type="AlphaFoldDB" id="A0A1W0X603"/>
<evidence type="ECO:0000313" key="3">
    <source>
        <dbReference type="Proteomes" id="UP000192578"/>
    </source>
</evidence>
<keyword evidence="1" id="KW-0472">Membrane</keyword>
<dbReference type="Proteomes" id="UP000192578">
    <property type="component" value="Unassembled WGS sequence"/>
</dbReference>